<sequence>MSKKVYVLLAEGFELIEAMTPVDVLRRGGAEVITVSITAHKEVTSSQKVTVMADTTIIEKNITDGDMLVLPGGYPGYINLGESQEVGNILKHYAENNKFVGAICGAPTVLAKNGVFIGKEVTCHSSVAEEMKGYRYNGKEAFTDGKLITGMGAGLSLNFAFALAECLLDSETILKVKKGMELI</sequence>
<dbReference type="RefSeq" id="WP_204716174.1">
    <property type="nucleotide sequence ID" value="NZ_JACJLT010000047.1"/>
</dbReference>
<dbReference type="Proteomes" id="UP000728968">
    <property type="component" value="Unassembled WGS sequence"/>
</dbReference>
<evidence type="ECO:0000259" key="1">
    <source>
        <dbReference type="Pfam" id="PF01965"/>
    </source>
</evidence>
<dbReference type="EMBL" id="JACJLT010000047">
    <property type="protein sequence ID" value="MBM6875284.1"/>
    <property type="molecule type" value="Genomic_DNA"/>
</dbReference>
<dbReference type="InterPro" id="IPR002818">
    <property type="entry name" value="DJ-1/PfpI"/>
</dbReference>
<comment type="caution">
    <text evidence="2">The sequence shown here is derived from an EMBL/GenBank/DDBJ whole genome shotgun (WGS) entry which is preliminary data.</text>
</comment>
<dbReference type="InterPro" id="IPR050325">
    <property type="entry name" value="Prot/Nucl_acid_deglycase"/>
</dbReference>
<dbReference type="SUPFAM" id="SSF52317">
    <property type="entry name" value="Class I glutamine amidotransferase-like"/>
    <property type="match status" value="1"/>
</dbReference>
<dbReference type="PANTHER" id="PTHR48094">
    <property type="entry name" value="PROTEIN/NUCLEIC ACID DEGLYCASE DJ-1-RELATED"/>
    <property type="match status" value="1"/>
</dbReference>
<organism evidence="2 3">
    <name type="scientific">Fusobacterium mortiferum</name>
    <dbReference type="NCBI Taxonomy" id="850"/>
    <lineage>
        <taxon>Bacteria</taxon>
        <taxon>Fusobacteriati</taxon>
        <taxon>Fusobacteriota</taxon>
        <taxon>Fusobacteriia</taxon>
        <taxon>Fusobacteriales</taxon>
        <taxon>Fusobacteriaceae</taxon>
        <taxon>Fusobacterium</taxon>
    </lineage>
</organism>
<dbReference type="Pfam" id="PF01965">
    <property type="entry name" value="DJ-1_PfpI"/>
    <property type="match status" value="1"/>
</dbReference>
<dbReference type="InterPro" id="IPR006287">
    <property type="entry name" value="DJ-1"/>
</dbReference>
<evidence type="ECO:0000313" key="3">
    <source>
        <dbReference type="Proteomes" id="UP000728968"/>
    </source>
</evidence>
<dbReference type="InterPro" id="IPR029062">
    <property type="entry name" value="Class_I_gatase-like"/>
</dbReference>
<reference evidence="2 3" key="1">
    <citation type="journal article" date="2021" name="Sci. Rep.">
        <title>The distribution of antibiotic resistance genes in chicken gut microbiota commensals.</title>
        <authorList>
            <person name="Juricova H."/>
            <person name="Matiasovicova J."/>
            <person name="Kubasova T."/>
            <person name="Cejkova D."/>
            <person name="Rychlik I."/>
        </authorList>
    </citation>
    <scope>NUCLEOTIDE SEQUENCE [LARGE SCALE GENOMIC DNA]</scope>
    <source>
        <strain evidence="2 3">An425</strain>
    </source>
</reference>
<dbReference type="PANTHER" id="PTHR48094:SF12">
    <property type="entry name" value="PARKINSON DISEASE PROTEIN 7 HOMOLOG"/>
    <property type="match status" value="1"/>
</dbReference>
<dbReference type="CDD" id="cd03135">
    <property type="entry name" value="GATase1_DJ-1"/>
    <property type="match status" value="1"/>
</dbReference>
<feature type="domain" description="DJ-1/PfpI" evidence="1">
    <location>
        <begin position="3"/>
        <end position="165"/>
    </location>
</feature>
<dbReference type="NCBIfam" id="TIGR01383">
    <property type="entry name" value="not_thiJ"/>
    <property type="match status" value="1"/>
</dbReference>
<evidence type="ECO:0000313" key="2">
    <source>
        <dbReference type="EMBL" id="MBM6875284.1"/>
    </source>
</evidence>
<protein>
    <submittedName>
        <fullName evidence="2">DJ-1/PfpI family protein</fullName>
    </submittedName>
</protein>
<name>A0ABS2G3N3_FUSMR</name>
<dbReference type="Gene3D" id="3.40.50.880">
    <property type="match status" value="1"/>
</dbReference>
<accession>A0ABS2G3N3</accession>
<keyword evidence="3" id="KW-1185">Reference proteome</keyword>
<proteinExistence type="predicted"/>
<gene>
    <name evidence="2" type="ORF">H6A04_06405</name>
</gene>